<dbReference type="AlphaFoldDB" id="A0A1W9ZBW1"/>
<dbReference type="PANTHER" id="PTHR43884">
    <property type="entry name" value="ACYL-COA DEHYDROGENASE"/>
    <property type="match status" value="1"/>
</dbReference>
<evidence type="ECO:0008006" key="10">
    <source>
        <dbReference type="Google" id="ProtNLM"/>
    </source>
</evidence>
<dbReference type="Gene3D" id="2.40.110.10">
    <property type="entry name" value="Butyryl-CoA Dehydrogenase, subunit A, domain 2"/>
    <property type="match status" value="1"/>
</dbReference>
<organism evidence="8 9">
    <name type="scientific">Mycobacterium arosiense ATCC BAA-1401 = DSM 45069</name>
    <dbReference type="NCBI Taxonomy" id="1265311"/>
    <lineage>
        <taxon>Bacteria</taxon>
        <taxon>Bacillati</taxon>
        <taxon>Actinomycetota</taxon>
        <taxon>Actinomycetes</taxon>
        <taxon>Mycobacteriales</taxon>
        <taxon>Mycobacteriaceae</taxon>
        <taxon>Mycobacterium</taxon>
        <taxon>Mycobacterium avium complex (MAC)</taxon>
    </lineage>
</organism>
<keyword evidence="4" id="KW-0274">FAD</keyword>
<dbReference type="InterPro" id="IPR036250">
    <property type="entry name" value="AcylCo_DH-like_C"/>
</dbReference>
<proteinExistence type="inferred from homology"/>
<comment type="similarity">
    <text evidence="2">Belongs to the acyl-CoA dehydrogenase family.</text>
</comment>
<dbReference type="RefSeq" id="WP_083065783.1">
    <property type="nucleotide sequence ID" value="NZ_MVHG01000051.1"/>
</dbReference>
<dbReference type="InterPro" id="IPR046373">
    <property type="entry name" value="Acyl-CoA_Oxase/DH_mid-dom_sf"/>
</dbReference>
<keyword evidence="3" id="KW-0285">Flavoprotein</keyword>
<evidence type="ECO:0000259" key="6">
    <source>
        <dbReference type="Pfam" id="PF00441"/>
    </source>
</evidence>
<dbReference type="InterPro" id="IPR037069">
    <property type="entry name" value="AcylCoA_DH/ox_N_sf"/>
</dbReference>
<reference evidence="8 9" key="1">
    <citation type="submission" date="2016-12" db="EMBL/GenBank/DDBJ databases">
        <title>The new phylogeny of genus Mycobacterium.</title>
        <authorList>
            <person name="Tortoli E."/>
            <person name="Trovato A."/>
            <person name="Cirillo D.M."/>
        </authorList>
    </citation>
    <scope>NUCLEOTIDE SEQUENCE [LARGE SCALE GENOMIC DNA]</scope>
    <source>
        <strain evidence="8 9">DSM 45069</strain>
    </source>
</reference>
<evidence type="ECO:0000313" key="8">
    <source>
        <dbReference type="EMBL" id="ORA11655.1"/>
    </source>
</evidence>
<evidence type="ECO:0000256" key="3">
    <source>
        <dbReference type="ARBA" id="ARBA00022630"/>
    </source>
</evidence>
<dbReference type="Proteomes" id="UP000192707">
    <property type="component" value="Unassembled WGS sequence"/>
</dbReference>
<dbReference type="EMBL" id="MVHG01000051">
    <property type="protein sequence ID" value="ORA11655.1"/>
    <property type="molecule type" value="Genomic_DNA"/>
</dbReference>
<dbReference type="Gene3D" id="1.20.140.10">
    <property type="entry name" value="Butyryl-CoA Dehydrogenase, subunit A, domain 3"/>
    <property type="match status" value="1"/>
</dbReference>
<comment type="caution">
    <text evidence="8">The sequence shown here is derived from an EMBL/GenBank/DDBJ whole genome shotgun (WGS) entry which is preliminary data.</text>
</comment>
<evidence type="ECO:0000256" key="5">
    <source>
        <dbReference type="ARBA" id="ARBA00023002"/>
    </source>
</evidence>
<dbReference type="Pfam" id="PF00441">
    <property type="entry name" value="Acyl-CoA_dh_1"/>
    <property type="match status" value="1"/>
</dbReference>
<evidence type="ECO:0000256" key="4">
    <source>
        <dbReference type="ARBA" id="ARBA00022827"/>
    </source>
</evidence>
<feature type="domain" description="Acyl-CoA dehydrogenase/oxidase N-terminal" evidence="7">
    <location>
        <begin position="10"/>
        <end position="95"/>
    </location>
</feature>
<dbReference type="InterPro" id="IPR009075">
    <property type="entry name" value="AcylCo_DH/oxidase_C"/>
</dbReference>
<keyword evidence="9" id="KW-1185">Reference proteome</keyword>
<dbReference type="OrthoDB" id="7328575at2"/>
<dbReference type="CDD" id="cd00567">
    <property type="entry name" value="ACAD"/>
    <property type="match status" value="1"/>
</dbReference>
<dbReference type="GO" id="GO:0003995">
    <property type="term" value="F:acyl-CoA dehydrogenase activity"/>
    <property type="evidence" value="ECO:0007669"/>
    <property type="project" value="TreeGrafter"/>
</dbReference>
<dbReference type="PANTHER" id="PTHR43884:SF20">
    <property type="entry name" value="ACYL-COA DEHYDROGENASE FADE28"/>
    <property type="match status" value="1"/>
</dbReference>
<dbReference type="InterPro" id="IPR009100">
    <property type="entry name" value="AcylCoA_DH/oxidase_NM_dom_sf"/>
</dbReference>
<name>A0A1W9ZBW1_MYCAI</name>
<dbReference type="GO" id="GO:0050660">
    <property type="term" value="F:flavin adenine dinucleotide binding"/>
    <property type="evidence" value="ECO:0007669"/>
    <property type="project" value="InterPro"/>
</dbReference>
<evidence type="ECO:0000313" key="9">
    <source>
        <dbReference type="Proteomes" id="UP000192707"/>
    </source>
</evidence>
<feature type="domain" description="Acyl-CoA dehydrogenase/oxidase C-terminal" evidence="6">
    <location>
        <begin position="235"/>
        <end position="375"/>
    </location>
</feature>
<dbReference type="SUPFAM" id="SSF56645">
    <property type="entry name" value="Acyl-CoA dehydrogenase NM domain-like"/>
    <property type="match status" value="1"/>
</dbReference>
<dbReference type="Gene3D" id="1.10.540.10">
    <property type="entry name" value="Acyl-CoA dehydrogenase/oxidase, N-terminal domain"/>
    <property type="match status" value="1"/>
</dbReference>
<sequence>MSAVSLALDEDEVALRAAARGFVAAHSPVADVRALRDEPDSAGMRATVWRQMLDMEWPAMAVSTDRGGVGAGYYPLGVIFEELGHNLVLSPLLAVCQALTCLQNAGGERGSALLASVLAGQSLAIVAHQESNHHAVSRVRTCVEQTSQGYSLSGEKRFALYGAQADAYLVSARLSGEDSAPLGLFVVDAGQPGVSVKACRLMDSQPRAHLLFNEVALDRAALLIGPDSAATVLDEAIDVATGLLSAEMLGSLSAALQLTVDHLKHRVQFGAVIGSFQALQHRAARMLVAEEMTTSTVRAALRSLDEQPRDAAETVSVAKLWANEAFSLIAREGVQMHGGLGMTDEVDIGLYLKRAQVACSQWGDSTFHRRRIAAHKLSGE</sequence>
<keyword evidence="5" id="KW-0560">Oxidoreductase</keyword>
<dbReference type="Pfam" id="PF02771">
    <property type="entry name" value="Acyl-CoA_dh_N"/>
    <property type="match status" value="1"/>
</dbReference>
<accession>A0A1W9ZBW1</accession>
<protein>
    <recommendedName>
        <fullName evidence="10">Acyl-CoA dehydrogenase</fullName>
    </recommendedName>
</protein>
<dbReference type="SUPFAM" id="SSF47203">
    <property type="entry name" value="Acyl-CoA dehydrogenase C-terminal domain-like"/>
    <property type="match status" value="1"/>
</dbReference>
<dbReference type="InterPro" id="IPR013786">
    <property type="entry name" value="AcylCoA_DH/ox_N"/>
</dbReference>
<gene>
    <name evidence="8" type="ORF">BST14_18240</name>
</gene>
<evidence type="ECO:0000256" key="2">
    <source>
        <dbReference type="ARBA" id="ARBA00009347"/>
    </source>
</evidence>
<comment type="cofactor">
    <cofactor evidence="1">
        <name>FAD</name>
        <dbReference type="ChEBI" id="CHEBI:57692"/>
    </cofactor>
</comment>
<evidence type="ECO:0000256" key="1">
    <source>
        <dbReference type="ARBA" id="ARBA00001974"/>
    </source>
</evidence>
<evidence type="ECO:0000259" key="7">
    <source>
        <dbReference type="Pfam" id="PF02771"/>
    </source>
</evidence>